<sequence length="345" mass="36498">MKKFVFVLLLLAGCGSDTTQTTPDLGVDMPADTGTTEPDQGDQMDQGDDGNDLSQDLDMADDAEVDLPPALDVVAENYCELSANMFCDYYLRCGRIAADTMEECLELFDASCNAVYEPHYIAHEEAGLLRLSAEGLSQCETHLEQVACDQQVFDLDFGCDQVWDGLVEAGGDCAPGIGSFVCDAGTTCVLDTTFCGECKTVSETGGPCLGDTDLRCSPLDRCVDGICVARRLPGESCDDENPCRLGAWCNQGTCQGPQVVGVGEECNQVQRCAYNAQCVGGVCQAQVGLGESCEPGLCYSGHCDSVENTCQSLRSGAAPCTSSSQCVSGICDNGFCRTLPGVCFQ</sequence>
<reference evidence="2 3" key="1">
    <citation type="submission" date="2019-08" db="EMBL/GenBank/DDBJ databases">
        <authorList>
            <person name="Liang Q."/>
        </authorList>
    </citation>
    <scope>NUCLEOTIDE SEQUENCE [LARGE SCALE GENOMIC DNA]</scope>
    <source>
        <strain evidence="2 3">V1718</strain>
    </source>
</reference>
<evidence type="ECO:0008006" key="4">
    <source>
        <dbReference type="Google" id="ProtNLM"/>
    </source>
</evidence>
<accession>A0A5B8XPB7</accession>
<proteinExistence type="predicted"/>
<keyword evidence="3" id="KW-1185">Reference proteome</keyword>
<protein>
    <recommendedName>
        <fullName evidence="4">Dickkopf N-terminal cysteine-rich domain-containing protein</fullName>
    </recommendedName>
</protein>
<dbReference type="EMBL" id="CP042467">
    <property type="protein sequence ID" value="QED27325.1"/>
    <property type="molecule type" value="Genomic_DNA"/>
</dbReference>
<name>A0A5B8XPB7_9DELT</name>
<organism evidence="2 3">
    <name type="scientific">Microvenator marinus</name>
    <dbReference type="NCBI Taxonomy" id="2600177"/>
    <lineage>
        <taxon>Bacteria</taxon>
        <taxon>Deltaproteobacteria</taxon>
        <taxon>Bradymonadales</taxon>
        <taxon>Microvenatoraceae</taxon>
        <taxon>Microvenator</taxon>
    </lineage>
</organism>
<dbReference type="OrthoDB" id="5510963at2"/>
<evidence type="ECO:0000256" key="1">
    <source>
        <dbReference type="SAM" id="MobiDB-lite"/>
    </source>
</evidence>
<evidence type="ECO:0000313" key="2">
    <source>
        <dbReference type="EMBL" id="QED27325.1"/>
    </source>
</evidence>
<dbReference type="KEGG" id="bbae:FRD01_08745"/>
<feature type="region of interest" description="Disordered" evidence="1">
    <location>
        <begin position="21"/>
        <end position="56"/>
    </location>
</feature>
<gene>
    <name evidence="2" type="ORF">FRD01_08745</name>
</gene>
<feature type="compositionally biased region" description="Acidic residues" evidence="1">
    <location>
        <begin position="39"/>
        <end position="51"/>
    </location>
</feature>
<dbReference type="AlphaFoldDB" id="A0A5B8XPB7"/>
<dbReference type="RefSeq" id="WP_146959010.1">
    <property type="nucleotide sequence ID" value="NZ_CP042467.1"/>
</dbReference>
<dbReference type="Proteomes" id="UP000321595">
    <property type="component" value="Chromosome"/>
</dbReference>
<evidence type="ECO:0000313" key="3">
    <source>
        <dbReference type="Proteomes" id="UP000321595"/>
    </source>
</evidence>